<evidence type="ECO:0000313" key="2">
    <source>
        <dbReference type="EMBL" id="MBA0083836.1"/>
    </source>
</evidence>
<dbReference type="EMBL" id="JACDQQ010000250">
    <property type="protein sequence ID" value="MBA0083836.1"/>
    <property type="molecule type" value="Genomic_DNA"/>
</dbReference>
<dbReference type="SUPFAM" id="SSF54593">
    <property type="entry name" value="Glyoxalase/Bleomycin resistance protein/Dihydroxybiphenyl dioxygenase"/>
    <property type="match status" value="1"/>
</dbReference>
<dbReference type="PROSITE" id="PS51819">
    <property type="entry name" value="VOC"/>
    <property type="match status" value="1"/>
</dbReference>
<evidence type="ECO:0000313" key="3">
    <source>
        <dbReference type="Proteomes" id="UP000567293"/>
    </source>
</evidence>
<keyword evidence="3" id="KW-1185">Reference proteome</keyword>
<organism evidence="2 3">
    <name type="scientific">Candidatus Acidiferrum panamense</name>
    <dbReference type="NCBI Taxonomy" id="2741543"/>
    <lineage>
        <taxon>Bacteria</taxon>
        <taxon>Pseudomonadati</taxon>
        <taxon>Acidobacteriota</taxon>
        <taxon>Terriglobia</taxon>
        <taxon>Candidatus Acidiferrales</taxon>
        <taxon>Candidatus Acidiferrum</taxon>
    </lineage>
</organism>
<gene>
    <name evidence="2" type="ORF">HRJ53_02470</name>
</gene>
<dbReference type="Gene3D" id="3.30.720.110">
    <property type="match status" value="1"/>
</dbReference>
<name>A0A7V8SVG4_9BACT</name>
<dbReference type="InterPro" id="IPR037523">
    <property type="entry name" value="VOC_core"/>
</dbReference>
<evidence type="ECO:0000259" key="1">
    <source>
        <dbReference type="PROSITE" id="PS51819"/>
    </source>
</evidence>
<dbReference type="CDD" id="cd07246">
    <property type="entry name" value="VOC_like"/>
    <property type="match status" value="1"/>
</dbReference>
<proteinExistence type="predicted"/>
<reference evidence="2" key="1">
    <citation type="submission" date="2020-06" db="EMBL/GenBank/DDBJ databases">
        <title>Legume-microbial interactions unlock mineral nutrients during tropical forest succession.</title>
        <authorList>
            <person name="Epihov D.Z."/>
        </authorList>
    </citation>
    <scope>NUCLEOTIDE SEQUENCE [LARGE SCALE GENOMIC DNA]</scope>
    <source>
        <strain evidence="2">Pan2503</strain>
    </source>
</reference>
<protein>
    <submittedName>
        <fullName evidence="2">VOC family protein</fullName>
    </submittedName>
</protein>
<dbReference type="InterPro" id="IPR029068">
    <property type="entry name" value="Glyas_Bleomycin-R_OHBP_Dase"/>
</dbReference>
<dbReference type="Gene3D" id="3.30.720.120">
    <property type="match status" value="1"/>
</dbReference>
<comment type="caution">
    <text evidence="2">The sequence shown here is derived from an EMBL/GenBank/DDBJ whole genome shotgun (WGS) entry which is preliminary data.</text>
</comment>
<dbReference type="InterPro" id="IPR004360">
    <property type="entry name" value="Glyas_Fos-R_dOase_dom"/>
</dbReference>
<sequence>MSNPVRAIPEGYHTVTPYLTCKNSAKAIDFYKSVFGATEVTRMTGPDGKVGHAELKVGDSHIFLADEFPGMNIAPTPGVKNACGIFLYLEKVDAVFNRAVAAGATVDMPLADQFWGDRYGKITDPFGHQWGLAQHVEDVAPEEMKRRSQEYAAKMAKAAATGQS</sequence>
<dbReference type="PANTHER" id="PTHR34109:SF1">
    <property type="entry name" value="VOC DOMAIN-CONTAINING PROTEIN"/>
    <property type="match status" value="1"/>
</dbReference>
<feature type="domain" description="VOC" evidence="1">
    <location>
        <begin position="11"/>
        <end position="135"/>
    </location>
</feature>
<accession>A0A7V8SVG4</accession>
<dbReference type="AlphaFoldDB" id="A0A7V8SVG4"/>
<dbReference type="PANTHER" id="PTHR34109">
    <property type="entry name" value="BNAUNNG04460D PROTEIN-RELATED"/>
    <property type="match status" value="1"/>
</dbReference>
<dbReference type="Proteomes" id="UP000567293">
    <property type="component" value="Unassembled WGS sequence"/>
</dbReference>
<dbReference type="Pfam" id="PF00903">
    <property type="entry name" value="Glyoxalase"/>
    <property type="match status" value="1"/>
</dbReference>